<protein>
    <submittedName>
        <fullName evidence="1">Uncharacterized protein</fullName>
    </submittedName>
</protein>
<evidence type="ECO:0000313" key="1">
    <source>
        <dbReference type="EMBL" id="QND71141.1"/>
    </source>
</evidence>
<dbReference type="Proteomes" id="UP000515291">
    <property type="component" value="Chromosome"/>
</dbReference>
<dbReference type="RefSeq" id="WP_184516580.1">
    <property type="nucleotide sequence ID" value="NZ_CP050292.1"/>
</dbReference>
<evidence type="ECO:0000313" key="2">
    <source>
        <dbReference type="Proteomes" id="UP000515291"/>
    </source>
</evidence>
<accession>A0A7G6TWK9</accession>
<gene>
    <name evidence="1" type="ORF">HB776_07725</name>
</gene>
<reference evidence="2" key="1">
    <citation type="journal article" date="2020" name="Mol. Plant Microbe">
        <title>Rhizobial microsymbionts of the narrowly endemic Oxytropis species growing in Kamchatka are characterized by significant genetic diversity and possess a set of genes that are associated with T3SS and T6SS secretion systems and can affect the development of symbiosis.</title>
        <authorList>
            <person name="Safronova V."/>
            <person name="Guro P."/>
            <person name="Sazanova A."/>
            <person name="Kuznetsova I."/>
            <person name="Belimov A."/>
            <person name="Yakubov V."/>
            <person name="Chirak E."/>
            <person name="Afonin A."/>
            <person name="Gogolev Y."/>
            <person name="Andronov E."/>
            <person name="Tikhonovich I."/>
        </authorList>
    </citation>
    <scope>NUCLEOTIDE SEQUENCE [LARGE SCALE GENOMIC DNA]</scope>
    <source>
        <strain evidence="2">581</strain>
    </source>
</reference>
<sequence length="139" mass="15443">MATESRRAARVLSTVLLLAPFIGFPSRWIAERHGRVVDIELGGINEDNYAAVGYAAVENPDTGAVDAVVLLLRHDPEAGSDRYRIKDMSEVEGPMVDYCPERILDQLTPTEDVLAAHWRDRCRERAAEIGRTSAFTMNS</sequence>
<organism evidence="1 2">
    <name type="scientific">Tardiphaga robiniae</name>
    <dbReference type="NCBI Taxonomy" id="943830"/>
    <lineage>
        <taxon>Bacteria</taxon>
        <taxon>Pseudomonadati</taxon>
        <taxon>Pseudomonadota</taxon>
        <taxon>Alphaproteobacteria</taxon>
        <taxon>Hyphomicrobiales</taxon>
        <taxon>Nitrobacteraceae</taxon>
        <taxon>Tardiphaga</taxon>
    </lineage>
</organism>
<proteinExistence type="predicted"/>
<dbReference type="KEGG" id="trb:HB776_07725"/>
<dbReference type="AlphaFoldDB" id="A0A7G6TWK9"/>
<name>A0A7G6TWK9_9BRAD</name>
<dbReference type="EMBL" id="CP050292">
    <property type="protein sequence ID" value="QND71141.1"/>
    <property type="molecule type" value="Genomic_DNA"/>
</dbReference>